<dbReference type="Proteomes" id="UP001223520">
    <property type="component" value="Chromosome"/>
</dbReference>
<name>A0AAJ6NUW3_9CYAN</name>
<keyword evidence="3" id="KW-1185">Reference proteome</keyword>
<feature type="transmembrane region" description="Helical" evidence="1">
    <location>
        <begin position="5"/>
        <end position="24"/>
    </location>
</feature>
<evidence type="ECO:0000313" key="3">
    <source>
        <dbReference type="Proteomes" id="UP001223520"/>
    </source>
</evidence>
<accession>A0AAJ6NUW3</accession>
<dbReference type="KEGG" id="hbq:QI031_04950"/>
<proteinExistence type="predicted"/>
<keyword evidence="1" id="KW-0472">Membrane</keyword>
<evidence type="ECO:0000256" key="1">
    <source>
        <dbReference type="SAM" id="Phobius"/>
    </source>
</evidence>
<keyword evidence="1" id="KW-0812">Transmembrane</keyword>
<sequence>MSREYILWIATISYGLHMLEEYMYDWRGWVGKVLQLPVEWNEFYLVNAFVIILGVSCAAIGWRKPEMALSFPAFMLVNATLFHIVPVLLTQIFSPGLFTAVILFLPVAVWAYYGAWKDKVLTIRSAAISGVLGFLMMFFPIVLQVTRRLPFFVQ</sequence>
<gene>
    <name evidence="2" type="ORF">QI031_04950</name>
</gene>
<dbReference type="InterPro" id="IPR025671">
    <property type="entry name" value="HXXEE"/>
</dbReference>
<keyword evidence="1" id="KW-1133">Transmembrane helix</keyword>
<dbReference type="EMBL" id="CP124543">
    <property type="protein sequence ID" value="WGV26853.1"/>
    <property type="molecule type" value="Genomic_DNA"/>
</dbReference>
<evidence type="ECO:0000313" key="2">
    <source>
        <dbReference type="EMBL" id="WGV26853.1"/>
    </source>
</evidence>
<feature type="transmembrane region" description="Helical" evidence="1">
    <location>
        <begin position="69"/>
        <end position="89"/>
    </location>
</feature>
<dbReference type="AlphaFoldDB" id="A0AAJ6NUW3"/>
<protein>
    <submittedName>
        <fullName evidence="2">HXXEE domain-containing protein</fullName>
    </submittedName>
</protein>
<organism evidence="2 3">
    <name type="scientific">Halotia branconii CENA392</name>
    <dbReference type="NCBI Taxonomy" id="1539056"/>
    <lineage>
        <taxon>Bacteria</taxon>
        <taxon>Bacillati</taxon>
        <taxon>Cyanobacteriota</taxon>
        <taxon>Cyanophyceae</taxon>
        <taxon>Nostocales</taxon>
        <taxon>Nodulariaceae</taxon>
        <taxon>Halotia</taxon>
    </lineage>
</organism>
<feature type="transmembrane region" description="Helical" evidence="1">
    <location>
        <begin position="44"/>
        <end position="62"/>
    </location>
</feature>
<feature type="transmembrane region" description="Helical" evidence="1">
    <location>
        <begin position="125"/>
        <end position="143"/>
    </location>
</feature>
<reference evidence="2 3" key="1">
    <citation type="journal article" date="2023" name="Limnol Oceanogr Lett">
        <title>Environmental adaptations by the intertidal Antarctic cyanobacterium Halotia branconii CENA392 as revealed using long-read genome sequencing.</title>
        <authorList>
            <person name="Dextro R.B."/>
            <person name="Delbaje E."/>
            <person name="Freitas P.N.N."/>
            <person name="Geraldes V."/>
            <person name="Pinto E."/>
            <person name="Long P.F."/>
            <person name="Fiore M.F."/>
        </authorList>
    </citation>
    <scope>NUCLEOTIDE SEQUENCE [LARGE SCALE GENOMIC DNA]</scope>
    <source>
        <strain evidence="2 3">CENA392</strain>
    </source>
</reference>
<dbReference type="RefSeq" id="WP_281484097.1">
    <property type="nucleotide sequence ID" value="NZ_CP124543.1"/>
</dbReference>
<feature type="transmembrane region" description="Helical" evidence="1">
    <location>
        <begin position="95"/>
        <end position="113"/>
    </location>
</feature>
<dbReference type="Pfam" id="PF13787">
    <property type="entry name" value="HXXEE"/>
    <property type="match status" value="1"/>
</dbReference>